<accession>A0A8J2WTJ6</accession>
<dbReference type="AlphaFoldDB" id="A0A8J2WTJ6"/>
<reference evidence="2" key="1">
    <citation type="submission" date="2021-11" db="EMBL/GenBank/DDBJ databases">
        <authorList>
            <consortium name="Genoscope - CEA"/>
            <person name="William W."/>
        </authorList>
    </citation>
    <scope>NUCLEOTIDE SEQUENCE</scope>
</reference>
<comment type="caution">
    <text evidence="2">The sequence shown here is derived from an EMBL/GenBank/DDBJ whole genome shotgun (WGS) entry which is preliminary data.</text>
</comment>
<protein>
    <recommendedName>
        <fullName evidence="1">Dienelactone hydrolase domain-containing protein</fullName>
    </recommendedName>
</protein>
<gene>
    <name evidence="2" type="ORF">PECAL_2P07370</name>
</gene>
<dbReference type="Gene3D" id="3.40.50.1820">
    <property type="entry name" value="alpha/beta hydrolase"/>
    <property type="match status" value="1"/>
</dbReference>
<organism evidence="2 3">
    <name type="scientific">Pelagomonas calceolata</name>
    <dbReference type="NCBI Taxonomy" id="35677"/>
    <lineage>
        <taxon>Eukaryota</taxon>
        <taxon>Sar</taxon>
        <taxon>Stramenopiles</taxon>
        <taxon>Ochrophyta</taxon>
        <taxon>Pelagophyceae</taxon>
        <taxon>Pelagomonadales</taxon>
        <taxon>Pelagomonadaceae</taxon>
        <taxon>Pelagomonas</taxon>
    </lineage>
</organism>
<dbReference type="Pfam" id="PF01738">
    <property type="entry name" value="DLH"/>
    <property type="match status" value="1"/>
</dbReference>
<name>A0A8J2WTJ6_9STRA</name>
<dbReference type="InterPro" id="IPR002925">
    <property type="entry name" value="Dienelactn_hydro"/>
</dbReference>
<feature type="domain" description="Dienelactone hydrolase" evidence="1">
    <location>
        <begin position="8"/>
        <end position="74"/>
    </location>
</feature>
<proteinExistence type="predicted"/>
<keyword evidence="3" id="KW-1185">Reference proteome</keyword>
<dbReference type="GO" id="GO:0016787">
    <property type="term" value="F:hydrolase activity"/>
    <property type="evidence" value="ECO:0007669"/>
    <property type="project" value="InterPro"/>
</dbReference>
<sequence>MSDVWMQYHHAEFDRVGDDGLLELEHHLAGAGVQVWETLKYGGTSHGFADPTNSIYDERAADQAHATMYSFFKAKMPPKAEVDDDTSCEDSKTWHKNGDPAKDCAWVSEWSPRCQVKGADKSLASEHCTCACQ</sequence>
<dbReference type="OrthoDB" id="10616228at2759"/>
<dbReference type="Proteomes" id="UP000789595">
    <property type="component" value="Unassembled WGS sequence"/>
</dbReference>
<evidence type="ECO:0000313" key="3">
    <source>
        <dbReference type="Proteomes" id="UP000789595"/>
    </source>
</evidence>
<evidence type="ECO:0000313" key="2">
    <source>
        <dbReference type="EMBL" id="CAH0367702.1"/>
    </source>
</evidence>
<dbReference type="InterPro" id="IPR029058">
    <property type="entry name" value="AB_hydrolase_fold"/>
</dbReference>
<dbReference type="EMBL" id="CAKKNE010000002">
    <property type="protein sequence ID" value="CAH0367702.1"/>
    <property type="molecule type" value="Genomic_DNA"/>
</dbReference>
<evidence type="ECO:0000259" key="1">
    <source>
        <dbReference type="Pfam" id="PF01738"/>
    </source>
</evidence>